<protein>
    <recommendedName>
        <fullName evidence="1">Flagella basal body P-ring formation protein FlgA</fullName>
    </recommendedName>
</protein>
<comment type="caution">
    <text evidence="3">The sequence shown here is derived from an EMBL/GenBank/DDBJ whole genome shotgun (WGS) entry which is preliminary data.</text>
</comment>
<evidence type="ECO:0000313" key="3">
    <source>
        <dbReference type="EMBL" id="ORN02635.1"/>
    </source>
</evidence>
<comment type="function">
    <text evidence="1">Involved in the assembly process of the P-ring formation. It may associate with FlgF on the rod constituting a structure essential for the P-ring assembly or may act as a modulator protein for the P-ring assembly.</text>
</comment>
<dbReference type="InterPro" id="IPR017585">
    <property type="entry name" value="SAF_FlgA"/>
</dbReference>
<accession>A0ABX3UW33</accession>
<dbReference type="CDD" id="cd11614">
    <property type="entry name" value="SAF_CpaB_FlgA_like"/>
    <property type="match status" value="1"/>
</dbReference>
<keyword evidence="3" id="KW-0282">Flagellum</keyword>
<feature type="signal peptide" evidence="1">
    <location>
        <begin position="1"/>
        <end position="22"/>
    </location>
</feature>
<dbReference type="PANTHER" id="PTHR36307:SF1">
    <property type="entry name" value="FLAGELLA BASAL BODY P-RING FORMATION PROTEIN FLGA"/>
    <property type="match status" value="1"/>
</dbReference>
<feature type="chain" id="PRO_5044977631" description="Flagella basal body P-ring formation protein FlgA" evidence="1">
    <location>
        <begin position="23"/>
        <end position="235"/>
    </location>
</feature>
<feature type="domain" description="Flagella basal body P-ring formation protein FlgA SAF" evidence="2">
    <location>
        <begin position="111"/>
        <end position="231"/>
    </location>
</feature>
<keyword evidence="3" id="KW-0966">Cell projection</keyword>
<dbReference type="Pfam" id="PF13144">
    <property type="entry name" value="ChapFlgA"/>
    <property type="match status" value="1"/>
</dbReference>
<proteinExistence type="inferred from homology"/>
<gene>
    <name evidence="3" type="ORF">HA46_03210</name>
</gene>
<comment type="similarity">
    <text evidence="1">Belongs to the FlgA family.</text>
</comment>
<dbReference type="PANTHER" id="PTHR36307">
    <property type="entry name" value="FLAGELLA BASAL BODY P-RING FORMATION PROTEIN FLGA"/>
    <property type="match status" value="1"/>
</dbReference>
<name>A0ABX3UW33_9GAMM</name>
<evidence type="ECO:0000259" key="2">
    <source>
        <dbReference type="Pfam" id="PF13144"/>
    </source>
</evidence>
<dbReference type="Gene3D" id="3.90.1210.10">
    <property type="entry name" value="Antifreeze-like/N-acetylneuraminic acid synthase C-terminal domain"/>
    <property type="match status" value="1"/>
</dbReference>
<reference evidence="3 4" key="1">
    <citation type="journal article" date="2017" name="Antonie Van Leeuwenhoek">
        <title>Phylogenomic resolution of the bacterial genus Pantoea and its relationship with Erwinia and Tatumella.</title>
        <authorList>
            <person name="Palmer M."/>
            <person name="Steenkamp E.T."/>
            <person name="Coetzee M.P."/>
            <person name="Chan W.Y."/>
            <person name="van Zyl E."/>
            <person name="De Maayer P."/>
            <person name="Coutinho T.A."/>
            <person name="Blom J."/>
            <person name="Smits T.H."/>
            <person name="Duffy B."/>
            <person name="Venter S.N."/>
        </authorList>
    </citation>
    <scope>NUCLEOTIDE SEQUENCE [LARGE SCALE GENOMIC DNA]</scope>
    <source>
        <strain evidence="3 4">LMG 5345</strain>
    </source>
</reference>
<evidence type="ECO:0000256" key="1">
    <source>
        <dbReference type="RuleBase" id="RU362063"/>
    </source>
</evidence>
<dbReference type="EMBL" id="MLJJ01000004">
    <property type="protein sequence ID" value="ORN02635.1"/>
    <property type="molecule type" value="Genomic_DNA"/>
</dbReference>
<evidence type="ECO:0000313" key="4">
    <source>
        <dbReference type="Proteomes" id="UP000193785"/>
    </source>
</evidence>
<keyword evidence="3" id="KW-0969">Cilium</keyword>
<dbReference type="Gene3D" id="2.30.30.760">
    <property type="match status" value="1"/>
</dbReference>
<comment type="subcellular location">
    <subcellularLocation>
        <location evidence="1">Periplasm</location>
    </subcellularLocation>
</comment>
<dbReference type="NCBIfam" id="TIGR03170">
    <property type="entry name" value="flgA_cterm"/>
    <property type="match status" value="1"/>
</dbReference>
<keyword evidence="4" id="KW-1185">Reference proteome</keyword>
<dbReference type="Proteomes" id="UP000193785">
    <property type="component" value="Unassembled WGS sequence"/>
</dbReference>
<dbReference type="InterPro" id="IPR039246">
    <property type="entry name" value="Flagellar_FlgA"/>
</dbReference>
<keyword evidence="1" id="KW-1005">Bacterial flagellum biogenesis</keyword>
<keyword evidence="1" id="KW-0574">Periplasm</keyword>
<keyword evidence="1" id="KW-0732">Signal</keyword>
<organism evidence="3 4">
    <name type="scientific">Pantoea septica</name>
    <dbReference type="NCBI Taxonomy" id="472695"/>
    <lineage>
        <taxon>Bacteria</taxon>
        <taxon>Pseudomonadati</taxon>
        <taxon>Pseudomonadota</taxon>
        <taxon>Gammaproteobacteria</taxon>
        <taxon>Enterobacterales</taxon>
        <taxon>Erwiniaceae</taxon>
        <taxon>Pantoea</taxon>
    </lineage>
</organism>
<sequence length="235" mass="25496">MHEIKRCIICFLFLFSSSPAVALSAKTDSVSKMINEKIDQVLAARAKQKYGDAVQQHATLLTPAEKMAGLCATPALKVPESIRLTGNRTVLAQCGTRRTFIQIRVEAEGSYWITTRALQAGQRITERDIRPFRGSLSHVPSATIFTNESVIDAIPTRILQAGDLLVKNQLRQQWLAVTGKSVDVISSGAGFEIRAQGKAMANAAAGHPLKVRMKSGRIVSGIISADGAVRISEQR</sequence>